<gene>
    <name evidence="1" type="ORF">A3I86_02010</name>
</gene>
<comment type="caution">
    <text evidence="1">The sequence shown here is derived from an EMBL/GenBank/DDBJ whole genome shotgun (WGS) entry which is preliminary data.</text>
</comment>
<proteinExistence type="predicted"/>
<protein>
    <submittedName>
        <fullName evidence="1">Uncharacterized protein</fullName>
    </submittedName>
</protein>
<dbReference type="EMBL" id="MHWM01000019">
    <property type="protein sequence ID" value="OHB08782.1"/>
    <property type="molecule type" value="Genomic_DNA"/>
</dbReference>
<evidence type="ECO:0000313" key="1">
    <source>
        <dbReference type="EMBL" id="OHB08782.1"/>
    </source>
</evidence>
<reference evidence="1 2" key="1">
    <citation type="journal article" date="2016" name="Nat. Commun.">
        <title>Thousands of microbial genomes shed light on interconnected biogeochemical processes in an aquifer system.</title>
        <authorList>
            <person name="Anantharaman K."/>
            <person name="Brown C.T."/>
            <person name="Hug L.A."/>
            <person name="Sharon I."/>
            <person name="Castelle C.J."/>
            <person name="Probst A.J."/>
            <person name="Thomas B.C."/>
            <person name="Singh A."/>
            <person name="Wilkins M.J."/>
            <person name="Karaoz U."/>
            <person name="Brodie E.L."/>
            <person name="Williams K.H."/>
            <person name="Hubbard S.S."/>
            <person name="Banfield J.F."/>
        </authorList>
    </citation>
    <scope>NUCLEOTIDE SEQUENCE [LARGE SCALE GENOMIC DNA]</scope>
</reference>
<dbReference type="AlphaFoldDB" id="A0A1G2UHX2"/>
<accession>A0A1G2UHX2</accession>
<organism evidence="1 2">
    <name type="scientific">Candidatus Zambryskibacteria bacterium RIFCSPLOWO2_02_FULL_39_14</name>
    <dbReference type="NCBI Taxonomy" id="1802769"/>
    <lineage>
        <taxon>Bacteria</taxon>
        <taxon>Candidatus Zambryskiibacteriota</taxon>
    </lineage>
</organism>
<evidence type="ECO:0000313" key="2">
    <source>
        <dbReference type="Proteomes" id="UP000177096"/>
    </source>
</evidence>
<sequence length="65" mass="7924">MWRNYINHVNKIIKVGTEKYFFSNLFLNQTTYPHDVVKKINNKWLTKITKLPYTHIHTTNNNNKF</sequence>
<name>A0A1G2UHX2_9BACT</name>
<dbReference type="Proteomes" id="UP000177096">
    <property type="component" value="Unassembled WGS sequence"/>
</dbReference>